<evidence type="ECO:0000313" key="4">
    <source>
        <dbReference type="Proteomes" id="UP000181661"/>
    </source>
</evidence>
<evidence type="ECO:0000313" key="3">
    <source>
        <dbReference type="EMBL" id="SED17552.1"/>
    </source>
</evidence>
<sequence>MSKHGLVALCYLMTVAGNAGAAVSGKERGEVEAPLVQSAASGLALVDPFAANETSGLPAVESTSFSAWSGTLDALYQGTYLPGVGGDAGGHRSRQDAFLDGAATWKPNSTALVAGRLVGNYEERKSAQNDEYQNRLTALEYYYQQRTDNGDQALTVGRRVLGWSSGFQWRPADLIENGFSTKNIDQKNPYRYRGVDQLRYDLIGSSADLSMLVSSQDNHFYDGNQFALRASVRGWIGASLLYSHNGDYSSKKGLVMDGNLPGAITFSLEAVHVDVDRRRMLAPWRRGIRLESLSGVDNYEDVYLSLTHFIDEKRRVSLEYFHNGRGFQQTAPQKGGASIVGNNSLFEQEYLRRNYVYPSYTGYIDEWALQWKPSVMFNLDDNSYMTSFSLMREIGGASEVSLNFNTFHGTTGTEFGSVSKGVGVGLSYTNHVF</sequence>
<gene>
    <name evidence="2" type="ORF">BFL40_07310</name>
    <name evidence="3" type="ORF">SAMN04515675_0136</name>
</gene>
<protein>
    <submittedName>
        <fullName evidence="2">Uncharacterized protein</fullName>
    </submittedName>
</protein>
<accession>A0A1S2V5N7</accession>
<feature type="chain" id="PRO_5010255247" evidence="1">
    <location>
        <begin position="22"/>
        <end position="433"/>
    </location>
</feature>
<feature type="signal peptide" evidence="1">
    <location>
        <begin position="1"/>
        <end position="21"/>
    </location>
</feature>
<dbReference type="Proteomes" id="UP000182179">
    <property type="component" value="Unassembled WGS sequence"/>
</dbReference>
<dbReference type="AlphaFoldDB" id="A0A1S2V5N7"/>
<reference evidence="3 5" key="2">
    <citation type="submission" date="2016-10" db="EMBL/GenBank/DDBJ databases">
        <authorList>
            <person name="Varghese N."/>
            <person name="Submissions S."/>
        </authorList>
    </citation>
    <scope>NUCLEOTIDE SEQUENCE [LARGE SCALE GENOMIC DNA]</scope>
    <source>
        <strain evidence="3 5">BS2773</strain>
    </source>
</reference>
<comment type="caution">
    <text evidence="2">The sequence shown here is derived from an EMBL/GenBank/DDBJ whole genome shotgun (WGS) entry which is preliminary data.</text>
</comment>
<keyword evidence="5" id="KW-1185">Reference proteome</keyword>
<dbReference type="Proteomes" id="UP000181661">
    <property type="component" value="Unassembled WGS sequence"/>
</dbReference>
<reference evidence="2 4" key="1">
    <citation type="submission" date="2016-08" db="EMBL/GenBank/DDBJ databases">
        <title>Draft genome sequence of Pseudomonas costantinii LMG 22119, type strain isolated from cultivated mushroom (Agaricus bisporus) sporophores.</title>
        <authorList>
            <person name="Tambong J.T."/>
        </authorList>
    </citation>
    <scope>NUCLEOTIDE SEQUENCE [LARGE SCALE GENOMIC DNA]</scope>
    <source>
        <strain evidence="2 4">LMG 22119</strain>
    </source>
</reference>
<dbReference type="RefSeq" id="WP_071483325.1">
    <property type="nucleotide sequence ID" value="NZ_FNTS01000002.1"/>
</dbReference>
<keyword evidence="1" id="KW-0732">Signal</keyword>
<organism evidence="2 4">
    <name type="scientific">Pseudomonas costantinii</name>
    <dbReference type="NCBI Taxonomy" id="168469"/>
    <lineage>
        <taxon>Bacteria</taxon>
        <taxon>Pseudomonadati</taxon>
        <taxon>Pseudomonadota</taxon>
        <taxon>Gammaproteobacteria</taxon>
        <taxon>Pseudomonadales</taxon>
        <taxon>Pseudomonadaceae</taxon>
        <taxon>Pseudomonas</taxon>
    </lineage>
</organism>
<evidence type="ECO:0000313" key="2">
    <source>
        <dbReference type="EMBL" id="OIN53989.1"/>
    </source>
</evidence>
<dbReference type="EMBL" id="MDDR01000009">
    <property type="protein sequence ID" value="OIN53989.1"/>
    <property type="molecule type" value="Genomic_DNA"/>
</dbReference>
<proteinExistence type="predicted"/>
<name>A0A1S2V5N7_9PSED</name>
<dbReference type="EMBL" id="FNTS01000002">
    <property type="protein sequence ID" value="SED17552.1"/>
    <property type="molecule type" value="Genomic_DNA"/>
</dbReference>
<evidence type="ECO:0000256" key="1">
    <source>
        <dbReference type="SAM" id="SignalP"/>
    </source>
</evidence>
<evidence type="ECO:0000313" key="5">
    <source>
        <dbReference type="Proteomes" id="UP000182179"/>
    </source>
</evidence>